<feature type="compositionally biased region" description="Basic and acidic residues" evidence="1">
    <location>
        <begin position="412"/>
        <end position="421"/>
    </location>
</feature>
<dbReference type="Gene3D" id="2.60.120.10">
    <property type="entry name" value="Jelly Rolls"/>
    <property type="match status" value="2"/>
</dbReference>
<reference evidence="4" key="1">
    <citation type="journal article" date="2018" name="Nat. Microbiol.">
        <title>Leveraging single-cell genomics to expand the fungal tree of life.</title>
        <authorList>
            <person name="Ahrendt S.R."/>
            <person name="Quandt C.A."/>
            <person name="Ciobanu D."/>
            <person name="Clum A."/>
            <person name="Salamov A."/>
            <person name="Andreopoulos B."/>
            <person name="Cheng J.F."/>
            <person name="Woyke T."/>
            <person name="Pelin A."/>
            <person name="Henrissat B."/>
            <person name="Reynolds N.K."/>
            <person name="Benny G.L."/>
            <person name="Smith M.E."/>
            <person name="James T.Y."/>
            <person name="Grigoriev I.V."/>
        </authorList>
    </citation>
    <scope>NUCLEOTIDE SEQUENCE [LARGE SCALE GENOMIC DNA]</scope>
</reference>
<dbReference type="PANTHER" id="PTHR23011:SF32">
    <property type="entry name" value="CYCLIC NUCLEOTIDE-BINDING DOMAIN-CONTAINING PROTEIN 1"/>
    <property type="match status" value="1"/>
</dbReference>
<feature type="region of interest" description="Disordered" evidence="1">
    <location>
        <begin position="111"/>
        <end position="155"/>
    </location>
</feature>
<dbReference type="InterPro" id="IPR014710">
    <property type="entry name" value="RmlC-like_jellyroll"/>
</dbReference>
<dbReference type="PANTHER" id="PTHR23011">
    <property type="entry name" value="CYCLIC NUCLEOTIDE-BINDING DOMAIN CONTAINING PROTEIN"/>
    <property type="match status" value="1"/>
</dbReference>
<evidence type="ECO:0000256" key="1">
    <source>
        <dbReference type="SAM" id="MobiDB-lite"/>
    </source>
</evidence>
<accession>A0A4P9WJE1</accession>
<feature type="region of interest" description="Disordered" evidence="1">
    <location>
        <begin position="719"/>
        <end position="746"/>
    </location>
</feature>
<dbReference type="InterPro" id="IPR018490">
    <property type="entry name" value="cNMP-bd_dom_sf"/>
</dbReference>
<dbReference type="InterPro" id="IPR000595">
    <property type="entry name" value="cNMP-bd_dom"/>
</dbReference>
<dbReference type="Proteomes" id="UP000269721">
    <property type="component" value="Unassembled WGS sequence"/>
</dbReference>
<dbReference type="PROSITE" id="PS50042">
    <property type="entry name" value="CNMP_BINDING_3"/>
    <property type="match status" value="2"/>
</dbReference>
<evidence type="ECO:0000313" key="3">
    <source>
        <dbReference type="EMBL" id="RKO92482.1"/>
    </source>
</evidence>
<dbReference type="AlphaFoldDB" id="A0A4P9WJE1"/>
<feature type="domain" description="Cyclic nucleotide-binding" evidence="2">
    <location>
        <begin position="316"/>
        <end position="363"/>
    </location>
</feature>
<evidence type="ECO:0000313" key="4">
    <source>
        <dbReference type="Proteomes" id="UP000269721"/>
    </source>
</evidence>
<dbReference type="OrthoDB" id="166212at2759"/>
<name>A0A4P9WJE1_9FUNG</name>
<feature type="domain" description="Cyclic nucleotide-binding" evidence="2">
    <location>
        <begin position="461"/>
        <end position="506"/>
    </location>
</feature>
<dbReference type="SUPFAM" id="SSF51206">
    <property type="entry name" value="cAMP-binding domain-like"/>
    <property type="match status" value="2"/>
</dbReference>
<proteinExistence type="predicted"/>
<feature type="region of interest" description="Disordered" evidence="1">
    <location>
        <begin position="396"/>
        <end position="422"/>
    </location>
</feature>
<dbReference type="EMBL" id="KZ994619">
    <property type="protein sequence ID" value="RKO92482.1"/>
    <property type="molecule type" value="Genomic_DNA"/>
</dbReference>
<evidence type="ECO:0000259" key="2">
    <source>
        <dbReference type="PROSITE" id="PS50042"/>
    </source>
</evidence>
<gene>
    <name evidence="3" type="ORF">BDK51DRAFT_41080</name>
</gene>
<protein>
    <recommendedName>
        <fullName evidence="2">Cyclic nucleotide-binding domain-containing protein</fullName>
    </recommendedName>
</protein>
<keyword evidence="4" id="KW-1185">Reference proteome</keyword>
<organism evidence="3 4">
    <name type="scientific">Blyttiomyces helicus</name>
    <dbReference type="NCBI Taxonomy" id="388810"/>
    <lineage>
        <taxon>Eukaryota</taxon>
        <taxon>Fungi</taxon>
        <taxon>Fungi incertae sedis</taxon>
        <taxon>Chytridiomycota</taxon>
        <taxon>Chytridiomycota incertae sedis</taxon>
        <taxon>Chytridiomycetes</taxon>
        <taxon>Chytridiomycetes incertae sedis</taxon>
        <taxon>Blyttiomyces</taxon>
    </lineage>
</organism>
<dbReference type="CDD" id="cd00038">
    <property type="entry name" value="CAP_ED"/>
    <property type="match status" value="1"/>
</dbReference>
<sequence>MDRDTTKFLMKRSNTPTYQQGVRSLLEHEEALKAQRAEAVEQMKATMSVSACDLASSRQPLRRGSNSLSVSMNSVPFSGASSIVDLNPSLQQRSGSQDQGWPSLVASRSRMLPRNDSEGGNQPIGNLVQHPIRGSGPAANTSRRGSIAHDSRRASSLTPIVISESSIPALTIQQSPSYRKSTATNFFMTAIGDSPDRGSRVSQRADRAPPSFRQVARLVAHSVHFVRFLARILKNPIEWSWEYDPYSDDESRSGKPTGIMPGGYWEAFGVSKLFKKPKFIGGWIDPDMRRIFRKNKEDRSAEDIERMVTWCSTMKGMQRYSQAVQRKLLENCVYRRWQIGRVLTREGHPASTFYIILDGEVEVCRIDHREADAARKKTAKLAAYASRRNIRQAASTLALSHTESVDEEPEDQQGRDEDAPERSIGMMGSRMLHSKHHLRTHEEDYSDEEDSPVMDEAYLAIVGKMGSGESFGDLSFIHNTVRAAMIRTRRETEFLCIDGEDYMNAIRGDTYRGTSSKDDAMRSLAVLQSMTDFAQVAHSCMMVVFPPDSVIVVEGTRSENIYLLWSGTCRVIKAVKFIREATSSTRARLHTVSSLPALSLPTASTPGDISTSLPPFPSTLSETGKLLVIDTLTPGAHFGSGSPPSLSGVSPFSIVANGRVECAVLAKIDLNRLATSATWKLLREDALRRPSIDLASKEYVVQRRWDAFKKRVLEDVSPRTRRPVTAGRAGGGPPSRLAPIPGRTAL</sequence>